<dbReference type="Gene3D" id="1.10.10.60">
    <property type="entry name" value="Homeodomain-like"/>
    <property type="match status" value="1"/>
</dbReference>
<gene>
    <name evidence="1" type="ORF">UFOVP151_12</name>
</gene>
<organism evidence="1">
    <name type="scientific">uncultured Caudovirales phage</name>
    <dbReference type="NCBI Taxonomy" id="2100421"/>
    <lineage>
        <taxon>Viruses</taxon>
        <taxon>Duplodnaviria</taxon>
        <taxon>Heunggongvirae</taxon>
        <taxon>Uroviricota</taxon>
        <taxon>Caudoviricetes</taxon>
        <taxon>Peduoviridae</taxon>
        <taxon>Maltschvirus</taxon>
        <taxon>Maltschvirus maltsch</taxon>
    </lineage>
</organism>
<protein>
    <submittedName>
        <fullName evidence="1">Uncharacterized protein</fullName>
    </submittedName>
</protein>
<evidence type="ECO:0000313" key="1">
    <source>
        <dbReference type="EMBL" id="CAB5162236.1"/>
    </source>
</evidence>
<accession>A0A6J7W881</accession>
<dbReference type="EMBL" id="LR798201">
    <property type="protein sequence ID" value="CAB5162236.1"/>
    <property type="molecule type" value="Genomic_DNA"/>
</dbReference>
<name>A0A6J7W881_9CAUD</name>
<reference evidence="1" key="1">
    <citation type="submission" date="2020-05" db="EMBL/GenBank/DDBJ databases">
        <authorList>
            <person name="Chiriac C."/>
            <person name="Salcher M."/>
            <person name="Ghai R."/>
            <person name="Kavagutti S V."/>
        </authorList>
    </citation>
    <scope>NUCLEOTIDE SEQUENCE</scope>
</reference>
<sequence length="80" mass="9145">MVKRLVGVNELGMRIGEDHHNAKLTDAEVEMIRVLHGQGMSYTRLAAKFEIGKQTVADIIKFRRRGQVAILWKEVRVAEE</sequence>
<proteinExistence type="predicted"/>